<evidence type="ECO:0000256" key="13">
    <source>
        <dbReference type="SAM" id="Phobius"/>
    </source>
</evidence>
<organism evidence="14">
    <name type="scientific">Ceriagrion fallax</name>
    <dbReference type="NCBI Taxonomy" id="638462"/>
    <lineage>
        <taxon>Eukaryota</taxon>
        <taxon>Metazoa</taxon>
        <taxon>Ecdysozoa</taxon>
        <taxon>Arthropoda</taxon>
        <taxon>Hexapoda</taxon>
        <taxon>Insecta</taxon>
        <taxon>Pterygota</taxon>
        <taxon>Palaeoptera</taxon>
        <taxon>Odonata</taxon>
        <taxon>Zygoptera</taxon>
        <taxon>Coenagrionidae</taxon>
        <taxon>Ceriagrion</taxon>
    </lineage>
</organism>
<keyword evidence="5 12" id="KW-0138">CF(0)</keyword>
<evidence type="ECO:0000256" key="3">
    <source>
        <dbReference type="ARBA" id="ARBA00011291"/>
    </source>
</evidence>
<keyword evidence="8 13" id="KW-1133">Transmembrane helix</keyword>
<proteinExistence type="inferred from homology"/>
<geneLocation type="mitochondrion" evidence="14"/>
<dbReference type="GO" id="GO:0031966">
    <property type="term" value="C:mitochondrial membrane"/>
    <property type="evidence" value="ECO:0007669"/>
    <property type="project" value="UniProtKB-SubCell"/>
</dbReference>
<dbReference type="GO" id="GO:0045259">
    <property type="term" value="C:proton-transporting ATP synthase complex"/>
    <property type="evidence" value="ECO:0007669"/>
    <property type="project" value="UniProtKB-KW"/>
</dbReference>
<keyword evidence="9 12" id="KW-0406">Ion transport</keyword>
<reference evidence="14" key="1">
    <citation type="submission" date="2020-10" db="EMBL/GenBank/DDBJ databases">
        <title>Mitochondrial genome of Ceriagrion fallax.</title>
        <authorList>
            <person name="Shao H."/>
            <person name="Liu Y."/>
        </authorList>
    </citation>
    <scope>NUCLEOTIDE SEQUENCE</scope>
</reference>
<evidence type="ECO:0000256" key="7">
    <source>
        <dbReference type="ARBA" id="ARBA00022781"/>
    </source>
</evidence>
<name>A0A873WYX4_9ODON</name>
<dbReference type="AlphaFoldDB" id="A0A873WYX4"/>
<evidence type="ECO:0000256" key="5">
    <source>
        <dbReference type="ARBA" id="ARBA00022547"/>
    </source>
</evidence>
<evidence type="ECO:0000256" key="4">
    <source>
        <dbReference type="ARBA" id="ARBA00022448"/>
    </source>
</evidence>
<dbReference type="EMBL" id="MW092110">
    <property type="protein sequence ID" value="QPB15098.1"/>
    <property type="molecule type" value="Genomic_DNA"/>
</dbReference>
<sequence length="53" mass="6653">MPQMAPMSWMMLFMFFTMVFIIIMTMNYYIYIPKMEKSEEESNYLTKTMSWKW</sequence>
<dbReference type="GO" id="GO:0015986">
    <property type="term" value="P:proton motive force-driven ATP synthesis"/>
    <property type="evidence" value="ECO:0007669"/>
    <property type="project" value="InterPro"/>
</dbReference>
<evidence type="ECO:0000313" key="14">
    <source>
        <dbReference type="EMBL" id="QPB15098.1"/>
    </source>
</evidence>
<keyword evidence="7 12" id="KW-0375">Hydrogen ion transport</keyword>
<evidence type="ECO:0000256" key="12">
    <source>
        <dbReference type="RuleBase" id="RU003661"/>
    </source>
</evidence>
<dbReference type="GeneID" id="63648410"/>
<evidence type="ECO:0000256" key="1">
    <source>
        <dbReference type="ARBA" id="ARBA00004304"/>
    </source>
</evidence>
<comment type="subcellular location">
    <subcellularLocation>
        <location evidence="1 12">Mitochondrion membrane</location>
        <topology evidence="1 12">Single-pass membrane protein</topology>
    </subcellularLocation>
</comment>
<comment type="similarity">
    <text evidence="2 12">Belongs to the ATPase protein 8 family.</text>
</comment>
<evidence type="ECO:0000256" key="6">
    <source>
        <dbReference type="ARBA" id="ARBA00022692"/>
    </source>
</evidence>
<protein>
    <recommendedName>
        <fullName evidence="12">ATP synthase complex subunit 8</fullName>
    </recommendedName>
</protein>
<dbReference type="Pfam" id="PF00895">
    <property type="entry name" value="ATP-synt_8"/>
    <property type="match status" value="1"/>
</dbReference>
<comment type="subunit">
    <text evidence="3">F-type ATPases have 2 components, CF(1) - the catalytic core - and CF(0) - the membrane proton channel.</text>
</comment>
<keyword evidence="10 12" id="KW-0496">Mitochondrion</keyword>
<dbReference type="RefSeq" id="YP_010041759.1">
    <property type="nucleotide sequence ID" value="NC_054209.1"/>
</dbReference>
<accession>A0A873WYX4</accession>
<feature type="transmembrane region" description="Helical" evidence="13">
    <location>
        <begin position="6"/>
        <end position="30"/>
    </location>
</feature>
<keyword evidence="6 12" id="KW-0812">Transmembrane</keyword>
<evidence type="ECO:0000256" key="11">
    <source>
        <dbReference type="ARBA" id="ARBA00023136"/>
    </source>
</evidence>
<evidence type="ECO:0000256" key="9">
    <source>
        <dbReference type="ARBA" id="ARBA00023065"/>
    </source>
</evidence>
<evidence type="ECO:0000256" key="2">
    <source>
        <dbReference type="ARBA" id="ARBA00008892"/>
    </source>
</evidence>
<evidence type="ECO:0000256" key="10">
    <source>
        <dbReference type="ARBA" id="ARBA00023128"/>
    </source>
</evidence>
<keyword evidence="11 13" id="KW-0472">Membrane</keyword>
<dbReference type="CTD" id="4509"/>
<keyword evidence="4 12" id="KW-0813">Transport</keyword>
<gene>
    <name evidence="14" type="primary">ATP8</name>
</gene>
<evidence type="ECO:0000256" key="8">
    <source>
        <dbReference type="ARBA" id="ARBA00022989"/>
    </source>
</evidence>
<dbReference type="InterPro" id="IPR001421">
    <property type="entry name" value="ATP8_metazoa"/>
</dbReference>
<dbReference type="GO" id="GO:0015078">
    <property type="term" value="F:proton transmembrane transporter activity"/>
    <property type="evidence" value="ECO:0007669"/>
    <property type="project" value="InterPro"/>
</dbReference>